<feature type="compositionally biased region" description="Polar residues" evidence="1">
    <location>
        <begin position="292"/>
        <end position="309"/>
    </location>
</feature>
<feature type="region of interest" description="Disordered" evidence="1">
    <location>
        <begin position="273"/>
        <end position="320"/>
    </location>
</feature>
<feature type="compositionally biased region" description="Polar residues" evidence="1">
    <location>
        <begin position="452"/>
        <end position="467"/>
    </location>
</feature>
<dbReference type="PANTHER" id="PTHR38937">
    <property type="entry name" value="MEMBRANE PROTEIN OF ER BODY-LIKE PROTEIN"/>
    <property type="match status" value="1"/>
</dbReference>
<feature type="compositionally biased region" description="Polar residues" evidence="1">
    <location>
        <begin position="671"/>
        <end position="680"/>
    </location>
</feature>
<feature type="region of interest" description="Disordered" evidence="1">
    <location>
        <begin position="81"/>
        <end position="122"/>
    </location>
</feature>
<accession>A0A3N7FVR3</accession>
<name>A0A3N7FVR3_POPTR</name>
<evidence type="ECO:0000313" key="2">
    <source>
        <dbReference type="EMBL" id="RQO98095.1"/>
    </source>
</evidence>
<feature type="compositionally biased region" description="Polar residues" evidence="1">
    <location>
        <begin position="1"/>
        <end position="16"/>
    </location>
</feature>
<feature type="compositionally biased region" description="Basic and acidic residues" evidence="1">
    <location>
        <begin position="109"/>
        <end position="122"/>
    </location>
</feature>
<keyword evidence="3" id="KW-1185">Reference proteome</keyword>
<feature type="region of interest" description="Disordered" evidence="1">
    <location>
        <begin position="1"/>
        <end position="52"/>
    </location>
</feature>
<evidence type="ECO:0000313" key="3">
    <source>
        <dbReference type="Proteomes" id="UP000006729"/>
    </source>
</evidence>
<feature type="compositionally biased region" description="Basic residues" evidence="1">
    <location>
        <begin position="273"/>
        <end position="284"/>
    </location>
</feature>
<reference evidence="2 3" key="1">
    <citation type="journal article" date="2006" name="Science">
        <title>The genome of black cottonwood, Populus trichocarpa (Torr. &amp; Gray).</title>
        <authorList>
            <person name="Tuskan G.A."/>
            <person name="Difazio S."/>
            <person name="Jansson S."/>
            <person name="Bohlmann J."/>
            <person name="Grigoriev I."/>
            <person name="Hellsten U."/>
            <person name="Putnam N."/>
            <person name="Ralph S."/>
            <person name="Rombauts S."/>
            <person name="Salamov A."/>
            <person name="Schein J."/>
            <person name="Sterck L."/>
            <person name="Aerts A."/>
            <person name="Bhalerao R.R."/>
            <person name="Bhalerao R.P."/>
            <person name="Blaudez D."/>
            <person name="Boerjan W."/>
            <person name="Brun A."/>
            <person name="Brunner A."/>
            <person name="Busov V."/>
            <person name="Campbell M."/>
            <person name="Carlson J."/>
            <person name="Chalot M."/>
            <person name="Chapman J."/>
            <person name="Chen G.L."/>
            <person name="Cooper D."/>
            <person name="Coutinho P.M."/>
            <person name="Couturier J."/>
            <person name="Covert S."/>
            <person name="Cronk Q."/>
            <person name="Cunningham R."/>
            <person name="Davis J."/>
            <person name="Degroeve S."/>
            <person name="Dejardin A."/>
            <person name="Depamphilis C."/>
            <person name="Detter J."/>
            <person name="Dirks B."/>
            <person name="Dubchak I."/>
            <person name="Duplessis S."/>
            <person name="Ehlting J."/>
            <person name="Ellis B."/>
            <person name="Gendler K."/>
            <person name="Goodstein D."/>
            <person name="Gribskov M."/>
            <person name="Grimwood J."/>
            <person name="Groover A."/>
            <person name="Gunter L."/>
            <person name="Hamberger B."/>
            <person name="Heinze B."/>
            <person name="Helariutta Y."/>
            <person name="Henrissat B."/>
            <person name="Holligan D."/>
            <person name="Holt R."/>
            <person name="Huang W."/>
            <person name="Islam-Faridi N."/>
            <person name="Jones S."/>
            <person name="Jones-Rhoades M."/>
            <person name="Jorgensen R."/>
            <person name="Joshi C."/>
            <person name="Kangasjarvi J."/>
            <person name="Karlsson J."/>
            <person name="Kelleher C."/>
            <person name="Kirkpatrick R."/>
            <person name="Kirst M."/>
            <person name="Kohler A."/>
            <person name="Kalluri U."/>
            <person name="Larimer F."/>
            <person name="Leebens-Mack J."/>
            <person name="Leple J.C."/>
            <person name="Locascio P."/>
            <person name="Lou Y."/>
            <person name="Lucas S."/>
            <person name="Martin F."/>
            <person name="Montanini B."/>
            <person name="Napoli C."/>
            <person name="Nelson D.R."/>
            <person name="Nelson C."/>
            <person name="Nieminen K."/>
            <person name="Nilsson O."/>
            <person name="Pereda V."/>
            <person name="Peter G."/>
            <person name="Philippe R."/>
            <person name="Pilate G."/>
            <person name="Poliakov A."/>
            <person name="Razumovskaya J."/>
            <person name="Richardson P."/>
            <person name="Rinaldi C."/>
            <person name="Ritland K."/>
            <person name="Rouze P."/>
            <person name="Ryaboy D."/>
            <person name="Schmutz J."/>
            <person name="Schrader J."/>
            <person name="Segerman B."/>
            <person name="Shin H."/>
            <person name="Siddiqui A."/>
            <person name="Sterky F."/>
            <person name="Terry A."/>
            <person name="Tsai C.J."/>
            <person name="Uberbacher E."/>
            <person name="Unneberg P."/>
            <person name="Vahala J."/>
            <person name="Wall K."/>
            <person name="Wessler S."/>
            <person name="Yang G."/>
            <person name="Yin T."/>
            <person name="Douglas C."/>
            <person name="Marra M."/>
            <person name="Sandberg G."/>
            <person name="Van de Peer Y."/>
            <person name="Rokhsar D."/>
        </authorList>
    </citation>
    <scope>NUCLEOTIDE SEQUENCE [LARGE SCALE GENOMIC DNA]</scope>
    <source>
        <strain evidence="3">cv. Nisqually</strain>
    </source>
</reference>
<dbReference type="EMBL" id="CM009301">
    <property type="protein sequence ID" value="RQO98095.1"/>
    <property type="molecule type" value="Genomic_DNA"/>
</dbReference>
<protein>
    <submittedName>
        <fullName evidence="2">Uncharacterized protein</fullName>
    </submittedName>
</protein>
<sequence length="710" mass="76931">MASPTPSLLSQIPMENQKQELLPDEEEEVLSLRRHCSSSDDDGGNSNNNTTSANTALLVDIFSTNGNENANETRIGSLISSSSNNNLNEDSETPKVGVSSPCTVSPHKHSGDDDKDKDESEERAHHLNSVYFDQHHGADSINGASGVNCGGVTCSVLDTSPRYAEVLVKNSEIQKSLVKDDNLQLGENMDNKGFSGSGLTPLEDTFEEHNFKSKPSDSETRVVGDLHLIEEIDQEMTEFDVEKVLEKQNTHDLYCPNCNSCITRRVILRRRRWKNRNARRKPKHAKVDTIVPSESNGNSTYSDANSADSASGPGHDIANICSNDSPTSAVDDHNCDREPDVFRCLSCFSFFIPAGNGFKLFRVSSTENENVQDPQKISTANTNWFFSIFATHKRKTTTEQGNAAVDHTQVRGMNQDASSGFPNNFTSSNGNDYSVMPHAERTIVKTGEHPESSYSKPHQSGAESLNPSTMEPLLLDKSPQGINLKSNLTSRNGILADQNAPLLSVDLPSVESSSIAGILNNMGGASLKPGMGIVSSSRETKFNETALISAREKSGDAAGSSGGSLMNHAIMDTVQLLPYSSGSMEGLKENAPFRPQGGVNPPEYSTSKSLIPEQSEIQIEEKFNMAKGNEKPLQNGQASSTQGTSLSSQLYSEGGFINDAALKHHEVGKGSLNSLSQGTSRPEKEKVNIGENEVNAMENKNIDMMQGMMS</sequence>
<dbReference type="AlphaFoldDB" id="A0A3N7FVR3"/>
<feature type="region of interest" description="Disordered" evidence="1">
    <location>
        <begin position="413"/>
        <end position="434"/>
    </location>
</feature>
<organism evidence="2 3">
    <name type="scientific">Populus trichocarpa</name>
    <name type="common">Western balsam poplar</name>
    <name type="synonym">Populus balsamifera subsp. trichocarpa</name>
    <dbReference type="NCBI Taxonomy" id="3694"/>
    <lineage>
        <taxon>Eukaryota</taxon>
        <taxon>Viridiplantae</taxon>
        <taxon>Streptophyta</taxon>
        <taxon>Embryophyta</taxon>
        <taxon>Tracheophyta</taxon>
        <taxon>Spermatophyta</taxon>
        <taxon>Magnoliopsida</taxon>
        <taxon>eudicotyledons</taxon>
        <taxon>Gunneridae</taxon>
        <taxon>Pentapetalae</taxon>
        <taxon>rosids</taxon>
        <taxon>fabids</taxon>
        <taxon>Malpighiales</taxon>
        <taxon>Salicaceae</taxon>
        <taxon>Saliceae</taxon>
        <taxon>Populus</taxon>
    </lineage>
</organism>
<dbReference type="Proteomes" id="UP000006729">
    <property type="component" value="Chromosome 12"/>
</dbReference>
<evidence type="ECO:0000256" key="1">
    <source>
        <dbReference type="SAM" id="MobiDB-lite"/>
    </source>
</evidence>
<feature type="compositionally biased region" description="Polar residues" evidence="1">
    <location>
        <begin position="413"/>
        <end position="432"/>
    </location>
</feature>
<feature type="region of interest" description="Disordered" evidence="1">
    <location>
        <begin position="670"/>
        <end position="689"/>
    </location>
</feature>
<gene>
    <name evidence="2" type="ORF">POPTR_012G004000</name>
</gene>
<dbReference type="InterPro" id="IPR052843">
    <property type="entry name" value="ER_body_metal_sequester"/>
</dbReference>
<feature type="region of interest" description="Disordered" evidence="1">
    <location>
        <begin position="447"/>
        <end position="467"/>
    </location>
</feature>
<proteinExistence type="predicted"/>
<dbReference type="PANTHER" id="PTHR38937:SF2">
    <property type="entry name" value="MEMBRANE PROTEIN OF ER BODY-LIKE PROTEIN ISOFORM X1"/>
    <property type="match status" value="1"/>
</dbReference>